<accession>A0ABT3QDR0</accession>
<evidence type="ECO:0000313" key="4">
    <source>
        <dbReference type="EMBL" id="MCX2563424.1"/>
    </source>
</evidence>
<dbReference type="RefSeq" id="WP_086554314.1">
    <property type="nucleotide sequence ID" value="NZ_JAERKY010000005.1"/>
</dbReference>
<dbReference type="Pfam" id="PF00106">
    <property type="entry name" value="adh_short"/>
    <property type="match status" value="1"/>
</dbReference>
<dbReference type="PRINTS" id="PR00080">
    <property type="entry name" value="SDRFAMILY"/>
</dbReference>
<dbReference type="PANTHER" id="PTHR43157">
    <property type="entry name" value="PHOSPHATIDYLINOSITOL-GLYCAN BIOSYNTHESIS CLASS F PROTEIN-RELATED"/>
    <property type="match status" value="1"/>
</dbReference>
<sequence length="316" mass="33651">MSVWHKWSVTSRQPSLSGRVALVTGGNSGLGFETACGLAKRGAKLLLPVRNPAKGEEALKALSQRCPGVQAQLLQLDLASLASVKACADSVFNHTEQLDFLINNAGVMAPPRRQETLDGFELQFGTNHLGHFALTSHLRPLLQAARGGGTVVTVASLAAHKTHIHFDDLQFRHHYSPFTAYQQSKLANLLFARELARKAGEAGWALHSRAAHPGWSSTSIIANGPAASTPPALSILQRTAGGAVLRLMGQSAARGAEASLYAALSPDACDGDYYGPQGSQERRGQPGPARVPAEARKTSTAERLWDVSERLTGVAW</sequence>
<dbReference type="NCBIfam" id="NF004846">
    <property type="entry name" value="PRK06197.1"/>
    <property type="match status" value="1"/>
</dbReference>
<dbReference type="PRINTS" id="PR00081">
    <property type="entry name" value="GDHRDH"/>
</dbReference>
<proteinExistence type="inferred from homology"/>
<dbReference type="InterPro" id="IPR002347">
    <property type="entry name" value="SDR_fam"/>
</dbReference>
<evidence type="ECO:0000256" key="1">
    <source>
        <dbReference type="ARBA" id="ARBA00023002"/>
    </source>
</evidence>
<dbReference type="SUPFAM" id="SSF51735">
    <property type="entry name" value="NAD(P)-binding Rossmann-fold domains"/>
    <property type="match status" value="1"/>
</dbReference>
<organism evidence="4 5">
    <name type="scientific">Acetobacter thailandicus</name>
    <dbReference type="NCBI Taxonomy" id="1502842"/>
    <lineage>
        <taxon>Bacteria</taxon>
        <taxon>Pseudomonadati</taxon>
        <taxon>Pseudomonadota</taxon>
        <taxon>Alphaproteobacteria</taxon>
        <taxon>Acetobacterales</taxon>
        <taxon>Acetobacteraceae</taxon>
        <taxon>Acetobacter</taxon>
    </lineage>
</organism>
<dbReference type="PANTHER" id="PTHR43157:SF31">
    <property type="entry name" value="PHOSPHATIDYLINOSITOL-GLYCAN BIOSYNTHESIS CLASS F PROTEIN"/>
    <property type="match status" value="1"/>
</dbReference>
<evidence type="ECO:0000256" key="3">
    <source>
        <dbReference type="SAM" id="MobiDB-lite"/>
    </source>
</evidence>
<dbReference type="InterPro" id="IPR036291">
    <property type="entry name" value="NAD(P)-bd_dom_sf"/>
</dbReference>
<comment type="similarity">
    <text evidence="2">Belongs to the short-chain dehydrogenases/reductases (SDR) family.</text>
</comment>
<reference evidence="4 5" key="1">
    <citation type="submission" date="2022-11" db="EMBL/GenBank/DDBJ databases">
        <title>Genome sequencing of Acetobacter type strain.</title>
        <authorList>
            <person name="Heo J."/>
            <person name="Lee D."/>
            <person name="Han B.-H."/>
            <person name="Hong S.-B."/>
            <person name="Kwon S.-W."/>
        </authorList>
    </citation>
    <scope>NUCLEOTIDE SEQUENCE [LARGE SCALE GENOMIC DNA]</scope>
    <source>
        <strain evidence="4 5">KACC 21253</strain>
    </source>
</reference>
<feature type="region of interest" description="Disordered" evidence="3">
    <location>
        <begin position="272"/>
        <end position="298"/>
    </location>
</feature>
<keyword evidence="1" id="KW-0560">Oxidoreductase</keyword>
<dbReference type="NCBIfam" id="NF004513">
    <property type="entry name" value="PRK05854.1"/>
    <property type="match status" value="1"/>
</dbReference>
<dbReference type="Gene3D" id="3.40.50.720">
    <property type="entry name" value="NAD(P)-binding Rossmann-like Domain"/>
    <property type="match status" value="1"/>
</dbReference>
<dbReference type="CDD" id="cd05327">
    <property type="entry name" value="retinol-DH_like_SDR_c_like"/>
    <property type="match status" value="1"/>
</dbReference>
<protein>
    <submittedName>
        <fullName evidence="4">SDR family oxidoreductase</fullName>
    </submittedName>
</protein>
<name>A0ABT3QDR0_9PROT</name>
<evidence type="ECO:0000256" key="2">
    <source>
        <dbReference type="RuleBase" id="RU000363"/>
    </source>
</evidence>
<gene>
    <name evidence="4" type="ORF">OQ497_05535</name>
</gene>
<evidence type="ECO:0000313" key="5">
    <source>
        <dbReference type="Proteomes" id="UP001301152"/>
    </source>
</evidence>
<dbReference type="EMBL" id="JAPIUZ010000002">
    <property type="protein sequence ID" value="MCX2563424.1"/>
    <property type="molecule type" value="Genomic_DNA"/>
</dbReference>
<comment type="caution">
    <text evidence="4">The sequence shown here is derived from an EMBL/GenBank/DDBJ whole genome shotgun (WGS) entry which is preliminary data.</text>
</comment>
<dbReference type="Proteomes" id="UP001301152">
    <property type="component" value="Unassembled WGS sequence"/>
</dbReference>
<keyword evidence="5" id="KW-1185">Reference proteome</keyword>